<evidence type="ECO:0000313" key="3">
    <source>
        <dbReference type="Proteomes" id="UP000316614"/>
    </source>
</evidence>
<keyword evidence="3" id="KW-1185">Reference proteome</keyword>
<dbReference type="Proteomes" id="UP000316614">
    <property type="component" value="Chromosome"/>
</dbReference>
<dbReference type="PANTHER" id="PTHR16504">
    <property type="entry name" value="5'(3')-DEOXYRIBONUCLEOTIDASE"/>
    <property type="match status" value="1"/>
</dbReference>
<dbReference type="Pfam" id="PF06941">
    <property type="entry name" value="NT5C"/>
    <property type="match status" value="1"/>
</dbReference>
<dbReference type="Gene3D" id="3.40.50.1000">
    <property type="entry name" value="HAD superfamily/HAD-like"/>
    <property type="match status" value="1"/>
</dbReference>
<dbReference type="PANTHER" id="PTHR16504:SF4">
    <property type="entry name" value="5'(3')-DEOXYRIBONUCLEOTIDASE"/>
    <property type="match status" value="1"/>
</dbReference>
<comment type="similarity">
    <text evidence="1">Belongs to the 5'(3')-deoxyribonucleotidase family.</text>
</comment>
<dbReference type="AlphaFoldDB" id="A0A514CEH3"/>
<dbReference type="SFLD" id="SFLDG01126">
    <property type="entry name" value="C1.2:_Nucleotidase_Like"/>
    <property type="match status" value="1"/>
</dbReference>
<evidence type="ECO:0000256" key="1">
    <source>
        <dbReference type="ARBA" id="ARBA00009589"/>
    </source>
</evidence>
<name>A0A514CEH3_9BACT</name>
<dbReference type="SUPFAM" id="SSF56784">
    <property type="entry name" value="HAD-like"/>
    <property type="match status" value="1"/>
</dbReference>
<organism evidence="2 3">
    <name type="scientific">Echinicola soli</name>
    <dbReference type="NCBI Taxonomy" id="2591634"/>
    <lineage>
        <taxon>Bacteria</taxon>
        <taxon>Pseudomonadati</taxon>
        <taxon>Bacteroidota</taxon>
        <taxon>Cytophagia</taxon>
        <taxon>Cytophagales</taxon>
        <taxon>Cyclobacteriaceae</taxon>
        <taxon>Echinicola</taxon>
    </lineage>
</organism>
<proteinExistence type="inferred from homology"/>
<dbReference type="EMBL" id="CP041253">
    <property type="protein sequence ID" value="QDH78196.1"/>
    <property type="molecule type" value="Genomic_DNA"/>
</dbReference>
<reference evidence="2 3" key="1">
    <citation type="submission" date="2019-06" db="EMBL/GenBank/DDBJ databases">
        <title>Echinicola alkalisoli sp. nov. isolated from saline soil.</title>
        <authorList>
            <person name="Sun J.-Q."/>
            <person name="Xu L."/>
        </authorList>
    </citation>
    <scope>NUCLEOTIDE SEQUENCE [LARGE SCALE GENOMIC DNA]</scope>
    <source>
        <strain evidence="2 3">LN3S3</strain>
    </source>
</reference>
<dbReference type="GO" id="GO:0009223">
    <property type="term" value="P:pyrimidine deoxyribonucleotide catabolic process"/>
    <property type="evidence" value="ECO:0007669"/>
    <property type="project" value="TreeGrafter"/>
</dbReference>
<accession>A0A514CEH3</accession>
<sequence>MKKKIVYIDMDNVLVDFPSGIDRLDNETREAYSGRMDEVPGIFSKMDPYPLAIESVQKLADKFDLYILSTAPWLNPTAWIDKVKWVHKHFGNKEEDLFYKRLILSHNKHLNIGDYLIDDRPNNGAKDFSGEWLHFGSDKLPNWESITDYLLEVQVDRISK</sequence>
<dbReference type="KEGG" id="echi:FKX85_03730"/>
<dbReference type="InterPro" id="IPR023214">
    <property type="entry name" value="HAD_sf"/>
</dbReference>
<evidence type="ECO:0000313" key="2">
    <source>
        <dbReference type="EMBL" id="QDH78196.1"/>
    </source>
</evidence>
<dbReference type="RefSeq" id="WP_141613456.1">
    <property type="nucleotide sequence ID" value="NZ_CP041253.1"/>
</dbReference>
<dbReference type="SFLD" id="SFLDG01145">
    <property type="entry name" value="C1.2.1"/>
    <property type="match status" value="1"/>
</dbReference>
<protein>
    <submittedName>
        <fullName evidence="2">Uncharacterized protein</fullName>
    </submittedName>
</protein>
<dbReference type="OrthoDB" id="278110at2"/>
<dbReference type="GO" id="GO:0008253">
    <property type="term" value="F:5'-nucleotidase activity"/>
    <property type="evidence" value="ECO:0007669"/>
    <property type="project" value="InterPro"/>
</dbReference>
<gene>
    <name evidence="2" type="ORF">FKX85_03730</name>
</gene>
<dbReference type="SFLD" id="SFLDS00003">
    <property type="entry name" value="Haloacid_Dehalogenase"/>
    <property type="match status" value="1"/>
</dbReference>
<dbReference type="InterPro" id="IPR036412">
    <property type="entry name" value="HAD-like_sf"/>
</dbReference>
<dbReference type="InterPro" id="IPR010708">
    <property type="entry name" value="5'(3')-deoxyribonucleotidase"/>
</dbReference>